<feature type="domain" description="Cytosol aminopeptidase" evidence="9">
    <location>
        <begin position="327"/>
        <end position="334"/>
    </location>
</feature>
<dbReference type="EC" id="3.4.11.1" evidence="8"/>
<keyword evidence="6 8" id="KW-0378">Hydrolase</keyword>
<evidence type="ECO:0000313" key="10">
    <source>
        <dbReference type="EMBL" id="MFD2758628.1"/>
    </source>
</evidence>
<keyword evidence="4 8" id="KW-0031">Aminopeptidase</keyword>
<keyword evidence="11" id="KW-1185">Reference proteome</keyword>
<dbReference type="HAMAP" id="MF_00181">
    <property type="entry name" value="Cytosol_peptidase_M17"/>
    <property type="match status" value="1"/>
</dbReference>
<comment type="catalytic activity">
    <reaction evidence="2 8">
        <text>Release of an N-terminal amino acid, preferentially leucine, but not glutamic or aspartic acids.</text>
        <dbReference type="EC" id="3.4.11.10"/>
    </reaction>
</comment>
<evidence type="ECO:0000313" key="11">
    <source>
        <dbReference type="Proteomes" id="UP001597492"/>
    </source>
</evidence>
<dbReference type="CDD" id="cd00433">
    <property type="entry name" value="Peptidase_M17"/>
    <property type="match status" value="1"/>
</dbReference>
<dbReference type="EMBL" id="JBHUNE010000006">
    <property type="protein sequence ID" value="MFD2758628.1"/>
    <property type="molecule type" value="Genomic_DNA"/>
</dbReference>
<evidence type="ECO:0000256" key="4">
    <source>
        <dbReference type="ARBA" id="ARBA00022438"/>
    </source>
</evidence>
<comment type="similarity">
    <text evidence="3 8">Belongs to the peptidase M17 family.</text>
</comment>
<evidence type="ECO:0000259" key="9">
    <source>
        <dbReference type="PROSITE" id="PS00631"/>
    </source>
</evidence>
<feature type="binding site" evidence="8">
    <location>
        <position position="329"/>
    </location>
    <ligand>
        <name>Mn(2+)</name>
        <dbReference type="ChEBI" id="CHEBI:29035"/>
        <label>1</label>
    </ligand>
</feature>
<evidence type="ECO:0000256" key="3">
    <source>
        <dbReference type="ARBA" id="ARBA00009528"/>
    </source>
</evidence>
<dbReference type="GO" id="GO:0004177">
    <property type="term" value="F:aminopeptidase activity"/>
    <property type="evidence" value="ECO:0007669"/>
    <property type="project" value="UniProtKB-KW"/>
</dbReference>
<dbReference type="InterPro" id="IPR000819">
    <property type="entry name" value="Peptidase_M17_C"/>
</dbReference>
<dbReference type="PANTHER" id="PTHR11963:SF23">
    <property type="entry name" value="CYTOSOL AMINOPEPTIDASE"/>
    <property type="match status" value="1"/>
</dbReference>
<dbReference type="NCBIfam" id="NF002073">
    <property type="entry name" value="PRK00913.1-2"/>
    <property type="match status" value="1"/>
</dbReference>
<dbReference type="SUPFAM" id="SSF53187">
    <property type="entry name" value="Zn-dependent exopeptidases"/>
    <property type="match status" value="1"/>
</dbReference>
<keyword evidence="8" id="KW-0963">Cytoplasm</keyword>
<feature type="binding site" evidence="8">
    <location>
        <position position="247"/>
    </location>
    <ligand>
        <name>Mn(2+)</name>
        <dbReference type="ChEBI" id="CHEBI:29035"/>
        <label>2</label>
    </ligand>
</feature>
<dbReference type="InterPro" id="IPR008283">
    <property type="entry name" value="Peptidase_M17_N"/>
</dbReference>
<comment type="function">
    <text evidence="7 8">Presumably involved in the processing and regular turnover of intracellular proteins. Catalyzes the removal of unsubstituted N-terminal amino acids from various peptides.</text>
</comment>
<evidence type="ECO:0000256" key="7">
    <source>
        <dbReference type="ARBA" id="ARBA00049972"/>
    </source>
</evidence>
<dbReference type="PANTHER" id="PTHR11963">
    <property type="entry name" value="LEUCINE AMINOPEPTIDASE-RELATED"/>
    <property type="match status" value="1"/>
</dbReference>
<evidence type="ECO:0000256" key="6">
    <source>
        <dbReference type="ARBA" id="ARBA00022801"/>
    </source>
</evidence>
<feature type="active site" evidence="8">
    <location>
        <position position="333"/>
    </location>
</feature>
<dbReference type="SUPFAM" id="SSF52949">
    <property type="entry name" value="Macro domain-like"/>
    <property type="match status" value="1"/>
</dbReference>
<feature type="binding site" evidence="8">
    <location>
        <position position="252"/>
    </location>
    <ligand>
        <name>Mn(2+)</name>
        <dbReference type="ChEBI" id="CHEBI:29035"/>
        <label>1</label>
    </ligand>
</feature>
<evidence type="ECO:0000256" key="8">
    <source>
        <dbReference type="HAMAP-Rule" id="MF_00181"/>
    </source>
</evidence>
<dbReference type="Gene3D" id="3.40.630.10">
    <property type="entry name" value="Zn peptidases"/>
    <property type="match status" value="1"/>
</dbReference>
<keyword evidence="8" id="KW-0464">Manganese</keyword>
<dbReference type="InterPro" id="IPR011356">
    <property type="entry name" value="Leucine_aapep/pepB"/>
</dbReference>
<dbReference type="EC" id="3.4.11.10" evidence="8"/>
<feature type="active site" evidence="8">
    <location>
        <position position="259"/>
    </location>
</feature>
<comment type="subcellular location">
    <subcellularLocation>
        <location evidence="8">Cytoplasm</location>
    </subcellularLocation>
</comment>
<feature type="binding site" evidence="8">
    <location>
        <position position="331"/>
    </location>
    <ligand>
        <name>Mn(2+)</name>
        <dbReference type="ChEBI" id="CHEBI:29035"/>
        <label>1</label>
    </ligand>
</feature>
<evidence type="ECO:0000256" key="2">
    <source>
        <dbReference type="ARBA" id="ARBA00000967"/>
    </source>
</evidence>
<keyword evidence="5 8" id="KW-0645">Protease</keyword>
<accession>A0ABW5UZ18</accession>
<dbReference type="Proteomes" id="UP001597492">
    <property type="component" value="Unassembled WGS sequence"/>
</dbReference>
<feature type="binding site" evidence="8">
    <location>
        <position position="331"/>
    </location>
    <ligand>
        <name>Mn(2+)</name>
        <dbReference type="ChEBI" id="CHEBI:29035"/>
        <label>2</label>
    </ligand>
</feature>
<dbReference type="PROSITE" id="PS00631">
    <property type="entry name" value="CYTOSOL_AP"/>
    <property type="match status" value="1"/>
</dbReference>
<dbReference type="InterPro" id="IPR023042">
    <property type="entry name" value="Peptidase_M17_leu_NH2_pept"/>
</dbReference>
<evidence type="ECO:0000256" key="1">
    <source>
        <dbReference type="ARBA" id="ARBA00000135"/>
    </source>
</evidence>
<proteinExistence type="inferred from homology"/>
<comment type="caution">
    <text evidence="10">The sequence shown here is derived from an EMBL/GenBank/DDBJ whole genome shotgun (WGS) entry which is preliminary data.</text>
</comment>
<dbReference type="Pfam" id="PF02789">
    <property type="entry name" value="Peptidase_M17_N"/>
    <property type="match status" value="1"/>
</dbReference>
<dbReference type="Pfam" id="PF00883">
    <property type="entry name" value="Peptidase_M17"/>
    <property type="match status" value="1"/>
</dbReference>
<gene>
    <name evidence="8" type="primary">pepA</name>
    <name evidence="10" type="ORF">ACFSW7_09590</name>
</gene>
<comment type="cofactor">
    <cofactor evidence="8">
        <name>Mn(2+)</name>
        <dbReference type="ChEBI" id="CHEBI:29035"/>
    </cofactor>
    <text evidence="8">Binds 2 manganese ions per subunit.</text>
</comment>
<organism evidence="10 11">
    <name type="scientific">Gulosibacter faecalis</name>
    <dbReference type="NCBI Taxonomy" id="272240"/>
    <lineage>
        <taxon>Bacteria</taxon>
        <taxon>Bacillati</taxon>
        <taxon>Actinomycetota</taxon>
        <taxon>Actinomycetes</taxon>
        <taxon>Micrococcales</taxon>
        <taxon>Microbacteriaceae</taxon>
        <taxon>Gulosibacter</taxon>
    </lineage>
</organism>
<feature type="binding site" evidence="8">
    <location>
        <position position="252"/>
    </location>
    <ligand>
        <name>Mn(2+)</name>
        <dbReference type="ChEBI" id="CHEBI:29035"/>
        <label>2</label>
    </ligand>
</feature>
<dbReference type="InterPro" id="IPR043472">
    <property type="entry name" value="Macro_dom-like"/>
</dbReference>
<dbReference type="Gene3D" id="3.40.220.10">
    <property type="entry name" value="Leucine Aminopeptidase, subunit E, domain 1"/>
    <property type="match status" value="1"/>
</dbReference>
<dbReference type="PRINTS" id="PR00481">
    <property type="entry name" value="LAMNOPPTDASE"/>
</dbReference>
<comment type="catalytic activity">
    <reaction evidence="1 8">
        <text>Release of an N-terminal amino acid, Xaa-|-Yaa-, in which Xaa is preferably Leu, but may be other amino acids including Pro although not Arg or Lys, and Yaa may be Pro. Amino acid amides and methyl esters are also readily hydrolyzed, but rates on arylamides are exceedingly low.</text>
        <dbReference type="EC" id="3.4.11.1"/>
    </reaction>
</comment>
<evidence type="ECO:0000256" key="5">
    <source>
        <dbReference type="ARBA" id="ARBA00022670"/>
    </source>
</evidence>
<protein>
    <recommendedName>
        <fullName evidence="8">Probable cytosol aminopeptidase</fullName>
        <ecNumber evidence="8">3.4.11.1</ecNumber>
    </recommendedName>
    <alternativeName>
        <fullName evidence="8">Leucine aminopeptidase</fullName>
        <shortName evidence="8">LAP</shortName>
        <ecNumber evidence="8">3.4.11.10</ecNumber>
    </alternativeName>
    <alternativeName>
        <fullName evidence="8">Leucyl aminopeptidase</fullName>
    </alternativeName>
</protein>
<feature type="binding site" evidence="8">
    <location>
        <position position="270"/>
    </location>
    <ligand>
        <name>Mn(2+)</name>
        <dbReference type="ChEBI" id="CHEBI:29035"/>
        <label>2</label>
    </ligand>
</feature>
<reference evidence="11" key="1">
    <citation type="journal article" date="2019" name="Int. J. Syst. Evol. Microbiol.">
        <title>The Global Catalogue of Microorganisms (GCM) 10K type strain sequencing project: providing services to taxonomists for standard genome sequencing and annotation.</title>
        <authorList>
            <consortium name="The Broad Institute Genomics Platform"/>
            <consortium name="The Broad Institute Genome Sequencing Center for Infectious Disease"/>
            <person name="Wu L."/>
            <person name="Ma J."/>
        </authorList>
    </citation>
    <scope>NUCLEOTIDE SEQUENCE [LARGE SCALE GENOMIC DNA]</scope>
    <source>
        <strain evidence="11">TISTR 1514</strain>
    </source>
</reference>
<sequence>MTSAEIRTDLAPFSTDVVTVIPVRKGEAPEPLTTADLGLDAGRLEQLGVTGKQGQTTRILVATDEEDGEGAALLVGIGETRDAESLRRAAGAAARTLAKANAVVYDLVEPTDAELEALLTGHVLGGYRYDRFKSANEEVAGEAAVAAAGASDEVVARASAIVDAVVLTRDLVNTPPSALVPEDFADAVAEVFSDDAVTVEVWDEQKLIDEACGGVLGVGAGSVNPPRVVHLEYAPEGATTHVALVGKGITFDSGGLSIKPAASMVGMKFDMGGAASVVGTIRAVAALGLPVHVSGWCMLAENMPSGSAIKPDDVLTTRSGVTVEVTNTDAEGRLVLCDGLSLASEEQPDLIIDIATLTGAQVVALGDRTTGLLGNEDEWRERALAASRVVGEPLWSMPIPEEIAEKLDSNIADIVNSKPGDRAGGMLFAGAFLERFIGIDDEGDQIPWLHFDIAGPADSKTAYGYVAKGATGVPVRTLVELLSSLGNS</sequence>
<dbReference type="RefSeq" id="WP_019617630.1">
    <property type="nucleotide sequence ID" value="NZ_JBHUNE010000006.1"/>
</dbReference>
<keyword evidence="8" id="KW-0479">Metal-binding</keyword>
<name>A0ABW5UZ18_9MICO</name>